<feature type="domain" description="Radical SAM core" evidence="5">
    <location>
        <begin position="5"/>
        <end position="265"/>
    </location>
</feature>
<dbReference type="SMART" id="SM00729">
    <property type="entry name" value="Elp3"/>
    <property type="match status" value="1"/>
</dbReference>
<name>A0AAV9IPX5_CYACA</name>
<dbReference type="Proteomes" id="UP001301350">
    <property type="component" value="Unassembled WGS sequence"/>
</dbReference>
<evidence type="ECO:0000313" key="6">
    <source>
        <dbReference type="EMBL" id="KAK4534402.1"/>
    </source>
</evidence>
<reference evidence="6 7" key="1">
    <citation type="submission" date="2022-07" db="EMBL/GenBank/DDBJ databases">
        <title>Genome-wide signatures of adaptation to extreme environments.</title>
        <authorList>
            <person name="Cho C.H."/>
            <person name="Yoon H.S."/>
        </authorList>
    </citation>
    <scope>NUCLEOTIDE SEQUENCE [LARGE SCALE GENOMIC DNA]</scope>
    <source>
        <strain evidence="6 7">DBV 063 E5</strain>
    </source>
</reference>
<dbReference type="GO" id="GO:0006779">
    <property type="term" value="P:porphyrin-containing compound biosynthetic process"/>
    <property type="evidence" value="ECO:0007669"/>
    <property type="project" value="InterPro"/>
</dbReference>
<dbReference type="SFLD" id="SFLDS00029">
    <property type="entry name" value="Radical_SAM"/>
    <property type="match status" value="1"/>
</dbReference>
<keyword evidence="7" id="KW-1185">Reference proteome</keyword>
<dbReference type="GO" id="GO:0005737">
    <property type="term" value="C:cytoplasm"/>
    <property type="evidence" value="ECO:0007669"/>
    <property type="project" value="InterPro"/>
</dbReference>
<evidence type="ECO:0000256" key="3">
    <source>
        <dbReference type="ARBA" id="ARBA00033094"/>
    </source>
</evidence>
<dbReference type="PROSITE" id="PS51918">
    <property type="entry name" value="RADICAL_SAM"/>
    <property type="match status" value="1"/>
</dbReference>
<dbReference type="InterPro" id="IPR034505">
    <property type="entry name" value="Coproporphyrinogen-III_oxidase"/>
</dbReference>
<dbReference type="InterPro" id="IPR004559">
    <property type="entry name" value="HemW-like"/>
</dbReference>
<dbReference type="GO" id="GO:0051539">
    <property type="term" value="F:4 iron, 4 sulfur cluster binding"/>
    <property type="evidence" value="ECO:0007669"/>
    <property type="project" value="InterPro"/>
</dbReference>
<dbReference type="PANTHER" id="PTHR13932:SF5">
    <property type="entry name" value="RADICAL S-ADENOSYL METHIONINE DOMAIN-CONTAINING PROTEIN 1, MITOCHONDRIAL"/>
    <property type="match status" value="1"/>
</dbReference>
<dbReference type="InterPro" id="IPR058240">
    <property type="entry name" value="rSAM_sf"/>
</dbReference>
<organism evidence="6 7">
    <name type="scientific">Cyanidium caldarium</name>
    <name type="common">Red alga</name>
    <dbReference type="NCBI Taxonomy" id="2771"/>
    <lineage>
        <taxon>Eukaryota</taxon>
        <taxon>Rhodophyta</taxon>
        <taxon>Bangiophyceae</taxon>
        <taxon>Cyanidiales</taxon>
        <taxon>Cyanidiaceae</taxon>
        <taxon>Cyanidium</taxon>
    </lineage>
</organism>
<dbReference type="SUPFAM" id="SSF102114">
    <property type="entry name" value="Radical SAM enzymes"/>
    <property type="match status" value="1"/>
</dbReference>
<sequence length="425" mass="47623">MWVLSLQAAPTSAYVHVPFCRRRCHYCDFAIVPVGHSSRVVRGQTAKHVQPPPPPSTTLDTLYVDAVLREIAHDRRRLEEAGVGFPALQTLYIGGGTPSLLALSALERLLEALPLALDAEVTLEMDPGTFDADRARAYRSLGVNRASVGAQSFDDEVLWRCGRTHNSHDIALAVEALHQAGFGDRFSLDLISGLPGVDAPRWHRTLEQLMRYRPPHVSIYDLSIEPGTLFARWQRDRTLTFPAEEQAAEMYRRAVHVVAQRHGYDHYEVSNYARDSRHRCRHNAVYWRGEPYWGWGLSASSFVDDMRVERPRRLSDYLEWVRDGCLPSEAVRGGDLDEWLMLRLRTKEGVGIGAVCERFGVPVGDAVERAAQRLVSGGLLQRYAQGGDVALRATDPDGFLLLSYVLVELLVDVEKILSIGMSNAR</sequence>
<protein>
    <recommendedName>
        <fullName evidence="2">Radical S-adenosyl methionine domain-containing protein 1, mitochondrial</fullName>
    </recommendedName>
    <alternativeName>
        <fullName evidence="3">Putative heme chaperone</fullName>
    </alternativeName>
</protein>
<dbReference type="AlphaFoldDB" id="A0AAV9IPX5"/>
<dbReference type="InterPro" id="IPR007197">
    <property type="entry name" value="rSAM"/>
</dbReference>
<evidence type="ECO:0000256" key="2">
    <source>
        <dbReference type="ARBA" id="ARBA00014678"/>
    </source>
</evidence>
<evidence type="ECO:0000259" key="5">
    <source>
        <dbReference type="PROSITE" id="PS51918"/>
    </source>
</evidence>
<gene>
    <name evidence="6" type="ORF">CDCA_CDCA01G0427</name>
</gene>
<dbReference type="EMBL" id="JANCYW010000001">
    <property type="protein sequence ID" value="KAK4534402.1"/>
    <property type="molecule type" value="Genomic_DNA"/>
</dbReference>
<comment type="caution">
    <text evidence="6">The sequence shown here is derived from an EMBL/GenBank/DDBJ whole genome shotgun (WGS) entry which is preliminary data.</text>
</comment>
<dbReference type="SFLD" id="SFLDF00562">
    <property type="entry name" value="HemN-like__clustered_with_heat"/>
    <property type="match status" value="1"/>
</dbReference>
<proteinExistence type="inferred from homology"/>
<dbReference type="GO" id="GO:0004109">
    <property type="term" value="F:coproporphyrinogen oxidase activity"/>
    <property type="evidence" value="ECO:0007669"/>
    <property type="project" value="InterPro"/>
</dbReference>
<evidence type="ECO:0000256" key="1">
    <source>
        <dbReference type="ARBA" id="ARBA00006100"/>
    </source>
</evidence>
<dbReference type="SFLD" id="SFLDG01065">
    <property type="entry name" value="anaerobic_coproporphyrinogen-I"/>
    <property type="match status" value="1"/>
</dbReference>
<comment type="function">
    <text evidence="4">May be a heme chaperone, appears to bind heme. Homologous bacterial proteins do not have oxygen-independent coproporphyrinogen-III oxidase activity. Binds 1 [4Fe-4S] cluster. The cluster is coordinated with 3 cysteines and an exchangeable S-adenosyl-L-methionine.</text>
</comment>
<evidence type="ECO:0000256" key="4">
    <source>
        <dbReference type="ARBA" id="ARBA00045130"/>
    </source>
</evidence>
<evidence type="ECO:0000313" key="7">
    <source>
        <dbReference type="Proteomes" id="UP001301350"/>
    </source>
</evidence>
<dbReference type="Pfam" id="PF04055">
    <property type="entry name" value="Radical_SAM"/>
    <property type="match status" value="1"/>
</dbReference>
<comment type="similarity">
    <text evidence="1">Belongs to the anaerobic coproporphyrinogen-III oxidase family. HemW subfamily.</text>
</comment>
<dbReference type="PANTHER" id="PTHR13932">
    <property type="entry name" value="COPROPORPHYRINIGEN III OXIDASE"/>
    <property type="match status" value="1"/>
</dbReference>
<dbReference type="Gene3D" id="3.30.750.200">
    <property type="match status" value="1"/>
</dbReference>
<dbReference type="InterPro" id="IPR006638">
    <property type="entry name" value="Elp3/MiaA/NifB-like_rSAM"/>
</dbReference>
<accession>A0AAV9IPX5</accession>